<keyword evidence="10" id="KW-0508">mRNA splicing</keyword>
<dbReference type="InterPro" id="IPR038765">
    <property type="entry name" value="Papain-like_cys_pep_sf"/>
</dbReference>
<dbReference type="VEuPathDB" id="VectorBase:LDEU012423"/>
<dbReference type="GO" id="GO:0016579">
    <property type="term" value="P:protein deubiquitination"/>
    <property type="evidence" value="ECO:0007669"/>
    <property type="project" value="InterPro"/>
</dbReference>
<evidence type="ECO:0000313" key="16">
    <source>
        <dbReference type="Proteomes" id="UP000288716"/>
    </source>
</evidence>
<evidence type="ECO:0000256" key="12">
    <source>
        <dbReference type="PROSITE-ProRule" id="PRU00502"/>
    </source>
</evidence>
<dbReference type="SUPFAM" id="SSF54001">
    <property type="entry name" value="Cysteine proteinases"/>
    <property type="match status" value="1"/>
</dbReference>
<dbReference type="OrthoDB" id="10263353at2759"/>
<dbReference type="GO" id="GO:0005681">
    <property type="term" value="C:spliceosomal complex"/>
    <property type="evidence" value="ECO:0007669"/>
    <property type="project" value="UniProtKB-KW"/>
</dbReference>
<comment type="subcellular location">
    <subcellularLocation>
        <location evidence="2">Nucleus</location>
    </subcellularLocation>
</comment>
<evidence type="ECO:0000256" key="3">
    <source>
        <dbReference type="ARBA" id="ARBA00009085"/>
    </source>
</evidence>
<protein>
    <recommendedName>
        <fullName evidence="4">ubiquitinyl hydrolase 1</fullName>
        <ecNumber evidence="4">3.4.19.12</ecNumber>
    </recommendedName>
</protein>
<evidence type="ECO:0000256" key="4">
    <source>
        <dbReference type="ARBA" id="ARBA00012759"/>
    </source>
</evidence>
<evidence type="ECO:0000256" key="5">
    <source>
        <dbReference type="ARBA" id="ARBA00022664"/>
    </source>
</evidence>
<evidence type="ECO:0000313" key="15">
    <source>
        <dbReference type="EMBL" id="RWS19617.1"/>
    </source>
</evidence>
<dbReference type="InterPro" id="IPR050185">
    <property type="entry name" value="Ub_carboxyl-term_hydrolase"/>
</dbReference>
<evidence type="ECO:0000259" key="13">
    <source>
        <dbReference type="PROSITE" id="PS50235"/>
    </source>
</evidence>
<dbReference type="PROSITE" id="PS50271">
    <property type="entry name" value="ZF_UBP"/>
    <property type="match status" value="1"/>
</dbReference>
<evidence type="ECO:0000256" key="11">
    <source>
        <dbReference type="ARBA" id="ARBA00023242"/>
    </source>
</evidence>
<feature type="domain" description="UBP-type" evidence="14">
    <location>
        <begin position="27"/>
        <end position="124"/>
    </location>
</feature>
<name>A0A443RW68_9ACAR</name>
<dbReference type="InterPro" id="IPR028889">
    <property type="entry name" value="USP"/>
</dbReference>
<evidence type="ECO:0000256" key="2">
    <source>
        <dbReference type="ARBA" id="ARBA00004123"/>
    </source>
</evidence>
<feature type="domain" description="USP" evidence="13">
    <location>
        <begin position="149"/>
        <end position="349"/>
    </location>
</feature>
<evidence type="ECO:0000256" key="10">
    <source>
        <dbReference type="ARBA" id="ARBA00023187"/>
    </source>
</evidence>
<evidence type="ECO:0000256" key="9">
    <source>
        <dbReference type="ARBA" id="ARBA00022833"/>
    </source>
</evidence>
<dbReference type="Gene3D" id="3.90.70.10">
    <property type="entry name" value="Cysteine proteinases"/>
    <property type="match status" value="1"/>
</dbReference>
<dbReference type="AlphaFoldDB" id="A0A443RW68"/>
<dbReference type="EMBL" id="NCKV01024321">
    <property type="protein sequence ID" value="RWS19617.1"/>
    <property type="molecule type" value="Genomic_DNA"/>
</dbReference>
<evidence type="ECO:0000256" key="7">
    <source>
        <dbReference type="ARBA" id="ARBA00022728"/>
    </source>
</evidence>
<comment type="caution">
    <text evidence="15">The sequence shown here is derived from an EMBL/GenBank/DDBJ whole genome shotgun (WGS) entry which is preliminary data.</text>
</comment>
<gene>
    <name evidence="15" type="ORF">B4U80_02912</name>
</gene>
<keyword evidence="5" id="KW-0507">mRNA processing</keyword>
<organism evidence="15 16">
    <name type="scientific">Leptotrombidium deliense</name>
    <dbReference type="NCBI Taxonomy" id="299467"/>
    <lineage>
        <taxon>Eukaryota</taxon>
        <taxon>Metazoa</taxon>
        <taxon>Ecdysozoa</taxon>
        <taxon>Arthropoda</taxon>
        <taxon>Chelicerata</taxon>
        <taxon>Arachnida</taxon>
        <taxon>Acari</taxon>
        <taxon>Acariformes</taxon>
        <taxon>Trombidiformes</taxon>
        <taxon>Prostigmata</taxon>
        <taxon>Anystina</taxon>
        <taxon>Parasitengona</taxon>
        <taxon>Trombiculoidea</taxon>
        <taxon>Trombiculidae</taxon>
        <taxon>Leptotrombidium</taxon>
    </lineage>
</organism>
<dbReference type="GO" id="GO:0006397">
    <property type="term" value="P:mRNA processing"/>
    <property type="evidence" value="ECO:0007669"/>
    <property type="project" value="UniProtKB-KW"/>
</dbReference>
<dbReference type="Pfam" id="PF02148">
    <property type="entry name" value="zf-UBP"/>
    <property type="match status" value="1"/>
</dbReference>
<dbReference type="STRING" id="299467.A0A443RW68"/>
<reference evidence="15 16" key="1">
    <citation type="journal article" date="2018" name="Gigascience">
        <title>Genomes of trombidid mites reveal novel predicted allergens and laterally-transferred genes associated with secondary metabolism.</title>
        <authorList>
            <person name="Dong X."/>
            <person name="Chaisiri K."/>
            <person name="Xia D."/>
            <person name="Armstrong S.D."/>
            <person name="Fang Y."/>
            <person name="Donnelly M.J."/>
            <person name="Kadowaki T."/>
            <person name="McGarry J.W."/>
            <person name="Darby A.C."/>
            <person name="Makepeace B.L."/>
        </authorList>
    </citation>
    <scope>NUCLEOTIDE SEQUENCE [LARGE SCALE GENOMIC DNA]</scope>
    <source>
        <strain evidence="15">UoL-UT</strain>
    </source>
</reference>
<dbReference type="GO" id="GO:0004843">
    <property type="term" value="F:cysteine-type deubiquitinase activity"/>
    <property type="evidence" value="ECO:0007669"/>
    <property type="project" value="UniProtKB-EC"/>
</dbReference>
<dbReference type="PANTHER" id="PTHR21646:SF16">
    <property type="entry name" value="U4_U6.U5 TRI-SNRNP-ASSOCIATED PROTEIN 2"/>
    <property type="match status" value="1"/>
</dbReference>
<dbReference type="Pfam" id="PF00443">
    <property type="entry name" value="UCH"/>
    <property type="match status" value="1"/>
</dbReference>
<dbReference type="InterPro" id="IPR001394">
    <property type="entry name" value="Peptidase_C19_UCH"/>
</dbReference>
<keyword evidence="8 12" id="KW-0863">Zinc-finger</keyword>
<evidence type="ECO:0000256" key="1">
    <source>
        <dbReference type="ARBA" id="ARBA00000707"/>
    </source>
</evidence>
<dbReference type="PROSITE" id="PS50235">
    <property type="entry name" value="USP_3"/>
    <property type="match status" value="1"/>
</dbReference>
<sequence length="349" mass="40374">MAEDTIVGNKAKRRRVNQNQEELERSRNCPYLDTINRPVLDFDFENLCSVSLSKINVYACLVCGKYFQGRGIGTHAYVHSVATDHHVFLNLNTLKFYCLPDNYEIIDSSLDDITHVLKPTFTSQDIAAFDKTSKLCRAYDDFTYFPGIVGLNNIKANDYCNVVLQAFSHVPKHQRDLQETICFTCVSPRNVTSSCSMFKKNEITEQSDALNFLSWFLNSLHTALNGTKKNSTIVSKTFRGSMKLFSRKVIPINKSIDEKLQLMLKEEYKETCEESQFLYLTLDLPPQPLFKDEMRENIIPQVPIYSLLAKFNGVTEKEYKTYKDSHMKRFEITTLPTYLILYIKRFTKN</sequence>
<comment type="catalytic activity">
    <reaction evidence="1">
        <text>Thiol-dependent hydrolysis of ester, thioester, amide, peptide and isopeptide bonds formed by the C-terminal Gly of ubiquitin (a 76-residue protein attached to proteins as an intracellular targeting signal).</text>
        <dbReference type="EC" id="3.4.19.12"/>
    </reaction>
</comment>
<dbReference type="InterPro" id="IPR013083">
    <property type="entry name" value="Znf_RING/FYVE/PHD"/>
</dbReference>
<dbReference type="InterPro" id="IPR001607">
    <property type="entry name" value="Znf_UBP"/>
</dbReference>
<dbReference type="Gene3D" id="3.30.40.10">
    <property type="entry name" value="Zinc/RING finger domain, C3HC4 (zinc finger)"/>
    <property type="match status" value="1"/>
</dbReference>
<feature type="non-terminal residue" evidence="15">
    <location>
        <position position="349"/>
    </location>
</feature>
<dbReference type="EC" id="3.4.19.12" evidence="4"/>
<keyword evidence="7" id="KW-0747">Spliceosome</keyword>
<dbReference type="PANTHER" id="PTHR21646">
    <property type="entry name" value="UBIQUITIN CARBOXYL-TERMINAL HYDROLASE"/>
    <property type="match status" value="1"/>
</dbReference>
<dbReference type="GO" id="GO:0008270">
    <property type="term" value="F:zinc ion binding"/>
    <property type="evidence" value="ECO:0007669"/>
    <property type="project" value="UniProtKB-KW"/>
</dbReference>
<evidence type="ECO:0000256" key="8">
    <source>
        <dbReference type="ARBA" id="ARBA00022771"/>
    </source>
</evidence>
<dbReference type="Proteomes" id="UP000288716">
    <property type="component" value="Unassembled WGS sequence"/>
</dbReference>
<comment type="similarity">
    <text evidence="3">Belongs to the peptidase C19 family.</text>
</comment>
<dbReference type="FunFam" id="3.30.40.10:FF:000068">
    <property type="entry name" value="U4/U6.U5 tri-snRNP-associated protein 2"/>
    <property type="match status" value="1"/>
</dbReference>
<keyword evidence="9" id="KW-0862">Zinc</keyword>
<accession>A0A443RW68</accession>
<dbReference type="GO" id="GO:0008380">
    <property type="term" value="P:RNA splicing"/>
    <property type="evidence" value="ECO:0007669"/>
    <property type="project" value="UniProtKB-KW"/>
</dbReference>
<dbReference type="SUPFAM" id="SSF57850">
    <property type="entry name" value="RING/U-box"/>
    <property type="match status" value="1"/>
</dbReference>
<keyword evidence="16" id="KW-1185">Reference proteome</keyword>
<evidence type="ECO:0000259" key="14">
    <source>
        <dbReference type="PROSITE" id="PS50271"/>
    </source>
</evidence>
<keyword evidence="11" id="KW-0539">Nucleus</keyword>
<keyword evidence="6" id="KW-0479">Metal-binding</keyword>
<dbReference type="SMART" id="SM00290">
    <property type="entry name" value="ZnF_UBP"/>
    <property type="match status" value="1"/>
</dbReference>
<proteinExistence type="inferred from homology"/>
<evidence type="ECO:0000256" key="6">
    <source>
        <dbReference type="ARBA" id="ARBA00022723"/>
    </source>
</evidence>